<evidence type="ECO:0000313" key="3">
    <source>
        <dbReference type="EMBL" id="UOQ64622.1"/>
    </source>
</evidence>
<evidence type="ECO:0000313" key="4">
    <source>
        <dbReference type="Proteomes" id="UP000830401"/>
    </source>
</evidence>
<accession>A0ABY4G193</accession>
<dbReference type="RefSeq" id="WP_245118510.1">
    <property type="nucleotide sequence ID" value="NZ_CP095061.1"/>
</dbReference>
<feature type="domain" description="Novel STAND NTPase 1" evidence="2">
    <location>
        <begin position="5"/>
        <end position="124"/>
    </location>
</feature>
<dbReference type="Pfam" id="PF20703">
    <property type="entry name" value="nSTAND1"/>
    <property type="match status" value="1"/>
</dbReference>
<dbReference type="InterPro" id="IPR049052">
    <property type="entry name" value="nSTAND1"/>
</dbReference>
<dbReference type="EMBL" id="CP095061">
    <property type="protein sequence ID" value="UOQ64622.1"/>
    <property type="molecule type" value="Genomic_DNA"/>
</dbReference>
<keyword evidence="4" id="KW-1185">Reference proteome</keyword>
<keyword evidence="1" id="KW-0472">Membrane</keyword>
<feature type="transmembrane region" description="Helical" evidence="1">
    <location>
        <begin position="199"/>
        <end position="217"/>
    </location>
</feature>
<keyword evidence="1" id="KW-1133">Transmembrane helix</keyword>
<organism evidence="3 4">
    <name type="scientific">Hymenobacter volaticus</name>
    <dbReference type="NCBI Taxonomy" id="2932254"/>
    <lineage>
        <taxon>Bacteria</taxon>
        <taxon>Pseudomonadati</taxon>
        <taxon>Bacteroidota</taxon>
        <taxon>Cytophagia</taxon>
        <taxon>Cytophagales</taxon>
        <taxon>Hymenobacteraceae</taxon>
        <taxon>Hymenobacter</taxon>
    </lineage>
</organism>
<protein>
    <recommendedName>
        <fullName evidence="2">Novel STAND NTPase 1 domain-containing protein</fullName>
    </recommendedName>
</protein>
<gene>
    <name evidence="3" type="ORF">MUN86_13650</name>
</gene>
<evidence type="ECO:0000256" key="1">
    <source>
        <dbReference type="SAM" id="Phobius"/>
    </source>
</evidence>
<proteinExistence type="predicted"/>
<dbReference type="Proteomes" id="UP000830401">
    <property type="component" value="Chromosome"/>
</dbReference>
<name>A0ABY4G193_9BACT</name>
<sequence>MEQVIEQTFRLLTRTNGQRVVRNRLTGAEITAILNDPLLTWPVVCQVLRPFRESGTTFLSPFLLGEDDDQQVPPPDTVLDITHESLIRNWNHLAEWANSEAADVRTAQDLMQQADRWQANAEDAGFLLPIGPYTYFSEWNRRKKVSESWLAHYVATGPSAAHRQEQAAERSTVLTRFLAASRRQLSVPLLVARYGLGRLVAVVLLPVLLVGMGWLAWSARQKRADYVAYSIIEERLPSLTSPYVSVNNKARFLIDTDRLQNFVYQPWFGGHGKAFYAFPRMLDALQGNSLPLNIELAMYQRASNEHYDVADREHPWTRQLLFDLDNRLTKAGSISVPHKGQSTLSADQREVAVFTARTVMAVTYHLTYAALHKQQATRLRMSPAEETQRLEAIKLKLLLHLREYVRQEVSTTQGSTPNPVDFAFCVQVLLAQGNYSPTDLGFLDKINPLVPVSAARQQFLRLFPAAMNVHTNGGSFGHSGGYQVAAILFAAQRRPAEVMQCLDSLRTYSTRLKDADGGIALLPYLVKYELFTPENIYPLLRSCSKIGTLSFNELYAATVYSLLSVSPAPRVYMVSPSYHDYESKVVATDAIKLGLVSPDRLSLDRVSFSIPNSARDKAWAALAQATPTIATAEPLFVEKAVHGPASYPRNQSFLEAFLAKTHGVYLAEIKHDSLAAARAFNEFSQALIRLKRLRTGQEAINVLEWNLGSAEVIDVAQASAVAQDPIRYLQQPARPKTLEFEAYYTCAFNSFFSDELRRAATSPTPDLGVIRQLDSIAFLEAAFPDRSSSTREFSLEKEALHRIKDNAPNLAWMRALVRVPLAGDEARARRNAFLYQVSAALQDERQLRHLTLARDILPFLPKLAQQPRFTHVPLQMALSDLATVLARAGRVSEAFQLAAALPTPLPTITDIRAGEQIMLTNNQGQQARLDSFLLTYQQTVRQTPAMAVGSSISPFYWRHKEYSAEFAKTANFLIQEGPTFIRQRGFYSMAVGRSLADNSYQALRDAPAYTPEDERQLYFNCILTGLAHLKIARPNDGWHEYDDLSMLYITNDYSGLLD</sequence>
<evidence type="ECO:0000259" key="2">
    <source>
        <dbReference type="Pfam" id="PF20703"/>
    </source>
</evidence>
<reference evidence="3" key="1">
    <citation type="submission" date="2022-04" db="EMBL/GenBank/DDBJ databases">
        <title>Hymenobacter sp. isolated from the air.</title>
        <authorList>
            <person name="Won M."/>
            <person name="Lee C.-M."/>
            <person name="Woen H.-Y."/>
            <person name="Kwon S.-W."/>
        </authorList>
    </citation>
    <scope>NUCLEOTIDE SEQUENCE</scope>
    <source>
        <strain evidence="3">5420S-77</strain>
    </source>
</reference>
<keyword evidence="1" id="KW-0812">Transmembrane</keyword>